<dbReference type="KEGG" id="lao:AOX59_10615"/>
<dbReference type="Proteomes" id="UP000050331">
    <property type="component" value="Chromosome"/>
</dbReference>
<accession>A0A0U4E832</accession>
<feature type="compositionally biased region" description="Basic and acidic residues" evidence="1">
    <location>
        <begin position="1"/>
        <end position="52"/>
    </location>
</feature>
<organism evidence="2 3">
    <name type="scientific">Lentibacillus amyloliquefaciens</name>
    <dbReference type="NCBI Taxonomy" id="1472767"/>
    <lineage>
        <taxon>Bacteria</taxon>
        <taxon>Bacillati</taxon>
        <taxon>Bacillota</taxon>
        <taxon>Bacilli</taxon>
        <taxon>Bacillales</taxon>
        <taxon>Bacillaceae</taxon>
        <taxon>Lentibacillus</taxon>
    </lineage>
</organism>
<dbReference type="STRING" id="1472767.AOX59_10615"/>
<proteinExistence type="predicted"/>
<gene>
    <name evidence="2" type="ORF">AOX59_10615</name>
</gene>
<name>A0A0U4E832_9BACI</name>
<dbReference type="RefSeq" id="WP_068445398.1">
    <property type="nucleotide sequence ID" value="NZ_CP013862.1"/>
</dbReference>
<evidence type="ECO:0000256" key="1">
    <source>
        <dbReference type="SAM" id="MobiDB-lite"/>
    </source>
</evidence>
<sequence length="63" mass="7310">MSDAGFEKITKWMEKNRTKDVKQEDKTVIKDSAETSKKESSLKRRRRTEVDRTTSLVSSSECL</sequence>
<dbReference type="AlphaFoldDB" id="A0A0U4E832"/>
<keyword evidence="3" id="KW-1185">Reference proteome</keyword>
<evidence type="ECO:0000313" key="3">
    <source>
        <dbReference type="Proteomes" id="UP000050331"/>
    </source>
</evidence>
<reference evidence="2 3" key="1">
    <citation type="submission" date="2016-01" db="EMBL/GenBank/DDBJ databases">
        <title>Complete genome sequence of strain Lentibacillus amyloliquefaciens LAM0015T isolated from saline sediment.</title>
        <authorList>
            <person name="Wang J.-L."/>
            <person name="He M.-X."/>
        </authorList>
    </citation>
    <scope>NUCLEOTIDE SEQUENCE [LARGE SCALE GENOMIC DNA]</scope>
    <source>
        <strain evidence="2 3">LAM0015</strain>
    </source>
</reference>
<feature type="region of interest" description="Disordered" evidence="1">
    <location>
        <begin position="1"/>
        <end position="63"/>
    </location>
</feature>
<dbReference type="EMBL" id="CP013862">
    <property type="protein sequence ID" value="ALX49009.1"/>
    <property type="molecule type" value="Genomic_DNA"/>
</dbReference>
<protein>
    <submittedName>
        <fullName evidence="2">Uncharacterized protein</fullName>
    </submittedName>
</protein>
<feature type="compositionally biased region" description="Polar residues" evidence="1">
    <location>
        <begin position="53"/>
        <end position="63"/>
    </location>
</feature>
<evidence type="ECO:0000313" key="2">
    <source>
        <dbReference type="EMBL" id="ALX49009.1"/>
    </source>
</evidence>